<gene>
    <name evidence="1" type="ORF">SELMODRAFT_421125</name>
</gene>
<name>D8SEK8_SELML</name>
<dbReference type="InParanoid" id="D8SEK8"/>
<accession>D8SEK8</accession>
<dbReference type="Gramene" id="EFJ17131">
    <property type="protein sequence ID" value="EFJ17131"/>
    <property type="gene ID" value="SELMODRAFT_421125"/>
</dbReference>
<dbReference type="AlphaFoldDB" id="D8SEK8"/>
<evidence type="ECO:0000313" key="1">
    <source>
        <dbReference type="EMBL" id="EFJ17131.1"/>
    </source>
</evidence>
<dbReference type="KEGG" id="smo:SELMODRAFT_421125"/>
<reference evidence="1 2" key="1">
    <citation type="journal article" date="2011" name="Science">
        <title>The Selaginella genome identifies genetic changes associated with the evolution of vascular plants.</title>
        <authorList>
            <person name="Banks J.A."/>
            <person name="Nishiyama T."/>
            <person name="Hasebe M."/>
            <person name="Bowman J.L."/>
            <person name="Gribskov M."/>
            <person name="dePamphilis C."/>
            <person name="Albert V.A."/>
            <person name="Aono N."/>
            <person name="Aoyama T."/>
            <person name="Ambrose B.A."/>
            <person name="Ashton N.W."/>
            <person name="Axtell M.J."/>
            <person name="Barker E."/>
            <person name="Barker M.S."/>
            <person name="Bennetzen J.L."/>
            <person name="Bonawitz N.D."/>
            <person name="Chapple C."/>
            <person name="Cheng C."/>
            <person name="Correa L.G."/>
            <person name="Dacre M."/>
            <person name="DeBarry J."/>
            <person name="Dreyer I."/>
            <person name="Elias M."/>
            <person name="Engstrom E.M."/>
            <person name="Estelle M."/>
            <person name="Feng L."/>
            <person name="Finet C."/>
            <person name="Floyd S.K."/>
            <person name="Frommer W.B."/>
            <person name="Fujita T."/>
            <person name="Gramzow L."/>
            <person name="Gutensohn M."/>
            <person name="Harholt J."/>
            <person name="Hattori M."/>
            <person name="Heyl A."/>
            <person name="Hirai T."/>
            <person name="Hiwatashi Y."/>
            <person name="Ishikawa M."/>
            <person name="Iwata M."/>
            <person name="Karol K.G."/>
            <person name="Koehler B."/>
            <person name="Kolukisaoglu U."/>
            <person name="Kubo M."/>
            <person name="Kurata T."/>
            <person name="Lalonde S."/>
            <person name="Li K."/>
            <person name="Li Y."/>
            <person name="Litt A."/>
            <person name="Lyons E."/>
            <person name="Manning G."/>
            <person name="Maruyama T."/>
            <person name="Michael T.P."/>
            <person name="Mikami K."/>
            <person name="Miyazaki S."/>
            <person name="Morinaga S."/>
            <person name="Murata T."/>
            <person name="Mueller-Roeber B."/>
            <person name="Nelson D.R."/>
            <person name="Obara M."/>
            <person name="Oguri Y."/>
            <person name="Olmstead R.G."/>
            <person name="Onodera N."/>
            <person name="Petersen B.L."/>
            <person name="Pils B."/>
            <person name="Prigge M."/>
            <person name="Rensing S.A."/>
            <person name="Riano-Pachon D.M."/>
            <person name="Roberts A.W."/>
            <person name="Sato Y."/>
            <person name="Scheller H.V."/>
            <person name="Schulz B."/>
            <person name="Schulz C."/>
            <person name="Shakirov E.V."/>
            <person name="Shibagaki N."/>
            <person name="Shinohara N."/>
            <person name="Shippen D.E."/>
            <person name="Soerensen I."/>
            <person name="Sotooka R."/>
            <person name="Sugimoto N."/>
            <person name="Sugita M."/>
            <person name="Sumikawa N."/>
            <person name="Tanurdzic M."/>
            <person name="Theissen G."/>
            <person name="Ulvskov P."/>
            <person name="Wakazuki S."/>
            <person name="Weng J.K."/>
            <person name="Willats W.W."/>
            <person name="Wipf D."/>
            <person name="Wolf P.G."/>
            <person name="Yang L."/>
            <person name="Zimmer A.D."/>
            <person name="Zhu Q."/>
            <person name="Mitros T."/>
            <person name="Hellsten U."/>
            <person name="Loque D."/>
            <person name="Otillar R."/>
            <person name="Salamov A."/>
            <person name="Schmutz J."/>
            <person name="Shapiro H."/>
            <person name="Lindquist E."/>
            <person name="Lucas S."/>
            <person name="Rokhsar D."/>
            <person name="Grigoriev I.V."/>
        </authorList>
    </citation>
    <scope>NUCLEOTIDE SEQUENCE [LARGE SCALE GENOMIC DNA]</scope>
</reference>
<keyword evidence="2" id="KW-1185">Reference proteome</keyword>
<proteinExistence type="predicted"/>
<dbReference type="EMBL" id="GL377615">
    <property type="protein sequence ID" value="EFJ17131.1"/>
    <property type="molecule type" value="Genomic_DNA"/>
</dbReference>
<protein>
    <submittedName>
        <fullName evidence="1">Uncharacterized protein</fullName>
    </submittedName>
</protein>
<dbReference type="HOGENOM" id="CLU_1542708_0_0_1"/>
<organism evidence="2">
    <name type="scientific">Selaginella moellendorffii</name>
    <name type="common">Spikemoss</name>
    <dbReference type="NCBI Taxonomy" id="88036"/>
    <lineage>
        <taxon>Eukaryota</taxon>
        <taxon>Viridiplantae</taxon>
        <taxon>Streptophyta</taxon>
        <taxon>Embryophyta</taxon>
        <taxon>Tracheophyta</taxon>
        <taxon>Lycopodiopsida</taxon>
        <taxon>Selaginellales</taxon>
        <taxon>Selaginellaceae</taxon>
        <taxon>Selaginella</taxon>
    </lineage>
</organism>
<evidence type="ECO:0000313" key="2">
    <source>
        <dbReference type="Proteomes" id="UP000001514"/>
    </source>
</evidence>
<dbReference type="Proteomes" id="UP000001514">
    <property type="component" value="Unassembled WGS sequence"/>
</dbReference>
<sequence length="174" mass="19921">MACSFQAMQGAYLSTERSQKNGKVKSFSVTPTPGHLIVRSVSRRLQACPMLKSLALSAPLDQLCNRVERLPERTMLLATLRHFSRLKKGRRLTSKRVPLFNDHCVCVFRKDQLSAARTSYLFDFIQKQMSSHLKSKCAMLLTAQLKELVECFDSSYKEDISKDQDTIKNLDRFI</sequence>